<dbReference type="AlphaFoldDB" id="A0AA86R137"/>
<proteinExistence type="predicted"/>
<evidence type="ECO:0000313" key="1">
    <source>
        <dbReference type="EMBL" id="CAI9964956.1"/>
    </source>
</evidence>
<dbReference type="EMBL" id="CATOUU010000983">
    <property type="protein sequence ID" value="CAI9964956.1"/>
    <property type="molecule type" value="Genomic_DNA"/>
</dbReference>
<organism evidence="1">
    <name type="scientific">Hexamita inflata</name>
    <dbReference type="NCBI Taxonomy" id="28002"/>
    <lineage>
        <taxon>Eukaryota</taxon>
        <taxon>Metamonada</taxon>
        <taxon>Diplomonadida</taxon>
        <taxon>Hexamitidae</taxon>
        <taxon>Hexamitinae</taxon>
        <taxon>Hexamita</taxon>
    </lineage>
</organism>
<reference evidence="2 3" key="2">
    <citation type="submission" date="2024-07" db="EMBL/GenBank/DDBJ databases">
        <authorList>
            <person name="Akdeniz Z."/>
        </authorList>
    </citation>
    <scope>NUCLEOTIDE SEQUENCE [LARGE SCALE GENOMIC DNA]</scope>
</reference>
<evidence type="ECO:0000313" key="2">
    <source>
        <dbReference type="EMBL" id="CAL6024376.1"/>
    </source>
</evidence>
<comment type="caution">
    <text evidence="1">The sequence shown here is derived from an EMBL/GenBank/DDBJ whole genome shotgun (WGS) entry which is preliminary data.</text>
</comment>
<keyword evidence="3" id="KW-1185">Reference proteome</keyword>
<gene>
    <name evidence="2" type="ORF">HINF_LOCUS29588</name>
    <name evidence="1" type="ORF">HINF_LOCUS52601</name>
</gene>
<evidence type="ECO:0000313" key="3">
    <source>
        <dbReference type="Proteomes" id="UP001642409"/>
    </source>
</evidence>
<reference evidence="1" key="1">
    <citation type="submission" date="2023-06" db="EMBL/GenBank/DDBJ databases">
        <authorList>
            <person name="Kurt Z."/>
        </authorList>
    </citation>
    <scope>NUCLEOTIDE SEQUENCE</scope>
</reference>
<dbReference type="Proteomes" id="UP001642409">
    <property type="component" value="Unassembled WGS sequence"/>
</dbReference>
<protein>
    <submittedName>
        <fullName evidence="2">Hypothetical_protein</fullName>
    </submittedName>
</protein>
<dbReference type="EMBL" id="CAXDID020000095">
    <property type="protein sequence ID" value="CAL6024376.1"/>
    <property type="molecule type" value="Genomic_DNA"/>
</dbReference>
<name>A0AA86R137_9EUKA</name>
<sequence length="645" mass="74913">MVFTDEICNLEQEVIDLAKIKQLLAQNVQLQDFSQEIGIFITKLVIPQIVKDDSLFSLQDLLQALQIQTNINLRDENSINIICNAMKKKNPYVIIQQLRDTYLEQAKDVQQFLAQMKIYINSQHMKNLDKLLNKLEIIDFTYFLNCSISNLSKDYRLSQTEANFIHKYLQFYRAISGIIPIQIQLEYKDITNISMQELLEELVTHTKYNPDNSTVKLLKTLKIETLFNINIIEEQRLVAKRQNEFDIIHLEKLYECQLSQVEIADFSKSCQQYAIMYNNVLQLQQKVGYVGWQQHWETIIDFVRAHLTENSYQKFDLLCNLGGPKSGKSLTMFLSAVFMMNFVRFIRPQILRDCFCQSICKLIQINCGDIMGTVLQKMKQVYLIISAYIMQSEQQLQDVRDNLSLNNILNAIKTMLIEARCYFVISWDEMQTLFGIYCEKIKRPPQEKLSTFDYNLMNSFIKTMMVSQNSPCQHLAVGSLSVALLEILDAIPANGCCVLRCQHAIVTSSADDMLYLRLVNKVRNLPKNEQDIILNIAVNELQNGLSLTCADLNQIIAHIDITVKQNKIHVIHESAQALKQARHNIAHTWIDRSVKSMSKFQCIQLYSTQQLVRRIYLTFYQQSCVHTTKQRNSISCATIRYKLLY</sequence>
<accession>A0AA86R137</accession>